<evidence type="ECO:0000313" key="3">
    <source>
        <dbReference type="Proteomes" id="UP000177480"/>
    </source>
</evidence>
<reference evidence="2 3" key="1">
    <citation type="journal article" date="2016" name="Nat. Commun.">
        <title>Thousands of microbial genomes shed light on interconnected biogeochemical processes in an aquifer system.</title>
        <authorList>
            <person name="Anantharaman K."/>
            <person name="Brown C.T."/>
            <person name="Hug L.A."/>
            <person name="Sharon I."/>
            <person name="Castelle C.J."/>
            <person name="Probst A.J."/>
            <person name="Thomas B.C."/>
            <person name="Singh A."/>
            <person name="Wilkins M.J."/>
            <person name="Karaoz U."/>
            <person name="Brodie E.L."/>
            <person name="Williams K.H."/>
            <person name="Hubbard S.S."/>
            <person name="Banfield J.F."/>
        </authorList>
    </citation>
    <scope>NUCLEOTIDE SEQUENCE [LARGE SCALE GENOMIC DNA]</scope>
</reference>
<sequence length="189" mass="21673">MVIFLEKTKIFMWLGLWLVIWGVALRLWHGEPLLTEMPGMILIVFLVGITNAFSLFSKERKMWLSKMDLAQTAIMAAGALVLSIWHPISLANGMLVAGHVFFQQIMIAFLIFMAQSTFKQTLWRVLLFYGASHLLLVFFMPVVWGLAFTLFSLFGTILFVSLIERAKYGIGLSYLLHLAFYFFLVRLPI</sequence>
<feature type="transmembrane region" description="Helical" evidence="1">
    <location>
        <begin position="94"/>
        <end position="113"/>
    </location>
</feature>
<gene>
    <name evidence="2" type="ORF">A2719_01895</name>
</gene>
<keyword evidence="1" id="KW-0812">Transmembrane</keyword>
<evidence type="ECO:0000313" key="2">
    <source>
        <dbReference type="EMBL" id="OGZ43092.1"/>
    </source>
</evidence>
<proteinExistence type="predicted"/>
<dbReference type="Proteomes" id="UP000177480">
    <property type="component" value="Unassembled WGS sequence"/>
</dbReference>
<feature type="transmembrane region" description="Helical" evidence="1">
    <location>
        <begin position="69"/>
        <end position="88"/>
    </location>
</feature>
<feature type="transmembrane region" description="Helical" evidence="1">
    <location>
        <begin position="40"/>
        <end position="57"/>
    </location>
</feature>
<feature type="transmembrane region" description="Helical" evidence="1">
    <location>
        <begin position="168"/>
        <end position="187"/>
    </location>
</feature>
<evidence type="ECO:0000256" key="1">
    <source>
        <dbReference type="SAM" id="Phobius"/>
    </source>
</evidence>
<dbReference type="EMBL" id="MHNK01000020">
    <property type="protein sequence ID" value="OGZ43092.1"/>
    <property type="molecule type" value="Genomic_DNA"/>
</dbReference>
<name>A0A1G2FZD0_9BACT</name>
<keyword evidence="1" id="KW-0472">Membrane</keyword>
<protein>
    <recommendedName>
        <fullName evidence="4">CPBP family intramembrane metalloprotease</fullName>
    </recommendedName>
</protein>
<comment type="caution">
    <text evidence="2">The sequence shown here is derived from an EMBL/GenBank/DDBJ whole genome shotgun (WGS) entry which is preliminary data.</text>
</comment>
<organism evidence="2 3">
    <name type="scientific">Candidatus Ryanbacteria bacterium RIFCSPHIGHO2_01_FULL_45_22</name>
    <dbReference type="NCBI Taxonomy" id="1802114"/>
    <lineage>
        <taxon>Bacteria</taxon>
        <taxon>Candidatus Ryaniibacteriota</taxon>
    </lineage>
</organism>
<dbReference type="AlphaFoldDB" id="A0A1G2FZD0"/>
<evidence type="ECO:0008006" key="4">
    <source>
        <dbReference type="Google" id="ProtNLM"/>
    </source>
</evidence>
<feature type="transmembrane region" description="Helical" evidence="1">
    <location>
        <begin position="10"/>
        <end position="28"/>
    </location>
</feature>
<accession>A0A1G2FZD0</accession>
<dbReference type="STRING" id="1802114.A2719_01895"/>
<keyword evidence="1" id="KW-1133">Transmembrane helix</keyword>
<feature type="transmembrane region" description="Helical" evidence="1">
    <location>
        <begin position="134"/>
        <end position="162"/>
    </location>
</feature>